<dbReference type="Pfam" id="PF08284">
    <property type="entry name" value="RVP_2"/>
    <property type="match status" value="1"/>
</dbReference>
<dbReference type="InParanoid" id="A0A369JPN3"/>
<protein>
    <submittedName>
        <fullName evidence="1">Uncharacterized protein</fullName>
    </submittedName>
</protein>
<evidence type="ECO:0000313" key="2">
    <source>
        <dbReference type="Proteomes" id="UP000076154"/>
    </source>
</evidence>
<keyword evidence="2" id="KW-1185">Reference proteome</keyword>
<dbReference type="STRING" id="39966.A0A369JPN3"/>
<organism evidence="1 2">
    <name type="scientific">Hypsizygus marmoreus</name>
    <name type="common">White beech mushroom</name>
    <name type="synonym">Agaricus marmoreus</name>
    <dbReference type="NCBI Taxonomy" id="39966"/>
    <lineage>
        <taxon>Eukaryota</taxon>
        <taxon>Fungi</taxon>
        <taxon>Dikarya</taxon>
        <taxon>Basidiomycota</taxon>
        <taxon>Agaricomycotina</taxon>
        <taxon>Agaricomycetes</taxon>
        <taxon>Agaricomycetidae</taxon>
        <taxon>Agaricales</taxon>
        <taxon>Tricholomatineae</taxon>
        <taxon>Lyophyllaceae</taxon>
        <taxon>Hypsizygus</taxon>
    </lineage>
</organism>
<dbReference type="EMBL" id="LUEZ02000046">
    <property type="protein sequence ID" value="RDB23808.1"/>
    <property type="molecule type" value="Genomic_DNA"/>
</dbReference>
<accession>A0A369JPN3</accession>
<sequence>MWIKSIARLDDSLRVHTTCKSTSWMNKAVLASKPLASRIPPATANDNAASSSAKFTCRFVYKLTDLQRELFSENEGCTNCRKIFAGHDFASCPQGDSPLLLSDYKPTLTCEYVASVHAARKAGGKGKGKLTTIGAIFEDSSDEDTMHIGSEYILPHHLTWSCTVSAPSIAPLPVVVMIDHGAPPALISTSFAAQLGLAPRKLNKLLHISAAFPNDDKHATSALVLDSYVKLSVQSPCAQWKSHAQIFIICPNLRAQLILSLDFLSNNNIVIDAKDRSVIDKASGFDLLNPPDPKLARVPVIITPFERRNAEAKAIKKGQAIM</sequence>
<dbReference type="AlphaFoldDB" id="A0A369JPN3"/>
<evidence type="ECO:0000313" key="1">
    <source>
        <dbReference type="EMBL" id="RDB23808.1"/>
    </source>
</evidence>
<dbReference type="CDD" id="cd00303">
    <property type="entry name" value="retropepsin_like"/>
    <property type="match status" value="1"/>
</dbReference>
<name>A0A369JPN3_HYPMA</name>
<dbReference type="OrthoDB" id="2369050at2759"/>
<proteinExistence type="predicted"/>
<dbReference type="InterPro" id="IPR021109">
    <property type="entry name" value="Peptidase_aspartic_dom_sf"/>
</dbReference>
<comment type="caution">
    <text evidence="1">The sequence shown here is derived from an EMBL/GenBank/DDBJ whole genome shotgun (WGS) entry which is preliminary data.</text>
</comment>
<dbReference type="Gene3D" id="2.40.70.10">
    <property type="entry name" value="Acid Proteases"/>
    <property type="match status" value="1"/>
</dbReference>
<reference evidence="1" key="1">
    <citation type="submission" date="2018-04" db="EMBL/GenBank/DDBJ databases">
        <title>Whole genome sequencing of Hypsizygus marmoreus.</title>
        <authorList>
            <person name="Choi I.-G."/>
            <person name="Min B."/>
            <person name="Kim J.-G."/>
            <person name="Kim S."/>
            <person name="Oh Y.-L."/>
            <person name="Kong W.-S."/>
            <person name="Park H."/>
            <person name="Jeong J."/>
            <person name="Song E.-S."/>
        </authorList>
    </citation>
    <scope>NUCLEOTIDE SEQUENCE [LARGE SCALE GENOMIC DNA]</scope>
    <source>
        <strain evidence="1">51987-8</strain>
    </source>
</reference>
<gene>
    <name evidence="1" type="ORF">Hypma_009385</name>
</gene>
<dbReference type="Proteomes" id="UP000076154">
    <property type="component" value="Unassembled WGS sequence"/>
</dbReference>